<feature type="region of interest" description="Disordered" evidence="8">
    <location>
        <begin position="1"/>
        <end position="44"/>
    </location>
</feature>
<feature type="transmembrane region" description="Helical" evidence="9">
    <location>
        <begin position="70"/>
        <end position="90"/>
    </location>
</feature>
<dbReference type="AlphaFoldDB" id="A0A3B0MRV7"/>
<evidence type="ECO:0000256" key="5">
    <source>
        <dbReference type="ARBA" id="ARBA00022970"/>
    </source>
</evidence>
<gene>
    <name evidence="11" type="ORF">TAT_000268100</name>
    <name evidence="10" type="ORF">TAV_000268500</name>
</gene>
<proteinExistence type="inferred from homology"/>
<protein>
    <submittedName>
        <fullName evidence="10">Major Facilitator Superfamily, putative</fullName>
    </submittedName>
</protein>
<dbReference type="EMBL" id="UIVT01000003">
    <property type="protein sequence ID" value="SVP93688.1"/>
    <property type="molecule type" value="Genomic_DNA"/>
</dbReference>
<comment type="subcellular location">
    <subcellularLocation>
        <location evidence="1">Membrane</location>
        <topology evidence="1">Multi-pass membrane protein</topology>
    </subcellularLocation>
</comment>
<feature type="transmembrane region" description="Helical" evidence="9">
    <location>
        <begin position="162"/>
        <end position="181"/>
    </location>
</feature>
<evidence type="ECO:0000313" key="10">
    <source>
        <dbReference type="EMBL" id="SVP92887.1"/>
    </source>
</evidence>
<feature type="transmembrane region" description="Helical" evidence="9">
    <location>
        <begin position="348"/>
        <end position="367"/>
    </location>
</feature>
<reference evidence="10" key="1">
    <citation type="submission" date="2018-07" db="EMBL/GenBank/DDBJ databases">
        <authorList>
            <person name="Quirk P.G."/>
            <person name="Krulwich T.A."/>
        </authorList>
    </citation>
    <scope>NUCLEOTIDE SEQUENCE</scope>
    <source>
        <strain evidence="10">Anand</strain>
    </source>
</reference>
<keyword evidence="7 9" id="KW-0472">Membrane</keyword>
<feature type="transmembrane region" description="Helical" evidence="9">
    <location>
        <begin position="412"/>
        <end position="428"/>
    </location>
</feature>
<evidence type="ECO:0000256" key="7">
    <source>
        <dbReference type="ARBA" id="ARBA00023136"/>
    </source>
</evidence>
<feature type="transmembrane region" description="Helical" evidence="9">
    <location>
        <begin position="219"/>
        <end position="239"/>
    </location>
</feature>
<organism evidence="10">
    <name type="scientific">Theileria annulata</name>
    <dbReference type="NCBI Taxonomy" id="5874"/>
    <lineage>
        <taxon>Eukaryota</taxon>
        <taxon>Sar</taxon>
        <taxon>Alveolata</taxon>
        <taxon>Apicomplexa</taxon>
        <taxon>Aconoidasida</taxon>
        <taxon>Piroplasmida</taxon>
        <taxon>Theileriidae</taxon>
        <taxon>Theileria</taxon>
    </lineage>
</organism>
<evidence type="ECO:0000256" key="1">
    <source>
        <dbReference type="ARBA" id="ARBA00004141"/>
    </source>
</evidence>
<evidence type="ECO:0000256" key="8">
    <source>
        <dbReference type="SAM" id="MobiDB-lite"/>
    </source>
</evidence>
<keyword evidence="3" id="KW-0813">Transport</keyword>
<feature type="transmembrane region" description="Helical" evidence="9">
    <location>
        <begin position="471"/>
        <end position="491"/>
    </location>
</feature>
<feature type="transmembrane region" description="Helical" evidence="9">
    <location>
        <begin position="511"/>
        <end position="529"/>
    </location>
</feature>
<dbReference type="VEuPathDB" id="PiroplasmaDB:TA05160"/>
<dbReference type="InterPro" id="IPR036259">
    <property type="entry name" value="MFS_trans_sf"/>
</dbReference>
<evidence type="ECO:0000256" key="9">
    <source>
        <dbReference type="SAM" id="Phobius"/>
    </source>
</evidence>
<feature type="compositionally biased region" description="Basic and acidic residues" evidence="8">
    <location>
        <begin position="1"/>
        <end position="24"/>
    </location>
</feature>
<evidence type="ECO:0000256" key="2">
    <source>
        <dbReference type="ARBA" id="ARBA00006595"/>
    </source>
</evidence>
<accession>A0A3B0MRV7</accession>
<dbReference type="EMBL" id="UIVS01000003">
    <property type="protein sequence ID" value="SVP92887.1"/>
    <property type="molecule type" value="Genomic_DNA"/>
</dbReference>
<feature type="transmembrane region" description="Helical" evidence="9">
    <location>
        <begin position="434"/>
        <end position="459"/>
    </location>
</feature>
<dbReference type="GO" id="GO:0006865">
    <property type="term" value="P:amino acid transport"/>
    <property type="evidence" value="ECO:0007669"/>
    <property type="project" value="UniProtKB-KW"/>
</dbReference>
<evidence type="ECO:0000256" key="4">
    <source>
        <dbReference type="ARBA" id="ARBA00022692"/>
    </source>
</evidence>
<keyword evidence="5" id="KW-0029">Amino-acid transport</keyword>
<evidence type="ECO:0000256" key="3">
    <source>
        <dbReference type="ARBA" id="ARBA00022448"/>
    </source>
</evidence>
<dbReference type="InterPro" id="IPR052599">
    <property type="entry name" value="SLC43A_AATransporter"/>
</dbReference>
<dbReference type="Gene3D" id="1.20.1250.20">
    <property type="entry name" value="MFS general substrate transporter like domains"/>
    <property type="match status" value="2"/>
</dbReference>
<evidence type="ECO:0000313" key="11">
    <source>
        <dbReference type="EMBL" id="SVP93688.1"/>
    </source>
</evidence>
<name>A0A3B0MRV7_THEAN</name>
<dbReference type="PANTHER" id="PTHR20772">
    <property type="entry name" value="PROTEIN FMP42"/>
    <property type="match status" value="1"/>
</dbReference>
<feature type="transmembrane region" description="Helical" evidence="9">
    <location>
        <begin position="136"/>
        <end position="155"/>
    </location>
</feature>
<feature type="transmembrane region" description="Helical" evidence="9">
    <location>
        <begin position="187"/>
        <end position="207"/>
    </location>
</feature>
<evidence type="ECO:0000256" key="6">
    <source>
        <dbReference type="ARBA" id="ARBA00022989"/>
    </source>
</evidence>
<sequence length="545" mass="62402">MTKEEDKNDKSDDGKDETEVKDVEIVVNSQTTEDKVVTPEDNTEEKKSRNKFKIKAVDPRQYTGPYINPWIRLVIYVVMIYFSGTLYLAWPGFQTLLYKAGAFEELCIGESDISKVSIGGDDYIDCGSRKAALNNLYTIAFSTHFLSTFLTGIVFDLIGPKYLYMISQLIQMITWVLIGSFPKKGVVLRIAFFLVGLSAESSIMPLMTISYYFPHYQSFIISIIGATRSLSFINPIMLSKIFENKIFSGKHLYIITLVYTVISNLTSFVMAAFILQKRFYKVTKSKHGSQLKYITSANITSGHSLSFFERFSSSHVSRTFDGEKTSLGKRTLMDITNRVYLLVTHPQFLEYVILVLVSSLYLSSVEFVSKSQRELLLCSDGSSAVDLFKYIHILTFAPCPFMGYLVDKIGPTFVLIILHSCCFFYYFFVSFDYYFLKILACIFYLFACSMFISHIYCYVTKKFNLKNFGRLVGFCFFSAGLFVIINVPLYNFMTKRSSTLDKQNIKIVTRIFIGYMGTGFVMCLILLYFTSKRKRPKHKQAQAQS</sequence>
<dbReference type="SUPFAM" id="SSF103473">
    <property type="entry name" value="MFS general substrate transporter"/>
    <property type="match status" value="1"/>
</dbReference>
<comment type="similarity">
    <text evidence="2">Belongs to the SLC43A transporter (TC 2.A.1.44) family.</text>
</comment>
<keyword evidence="6 9" id="KW-1133">Transmembrane helix</keyword>
<dbReference type="PANTHER" id="PTHR20772:SF2">
    <property type="entry name" value="PROTEIN FMP42"/>
    <property type="match status" value="1"/>
</dbReference>
<keyword evidence="4 9" id="KW-0812">Transmembrane</keyword>
<dbReference type="GO" id="GO:0016020">
    <property type="term" value="C:membrane"/>
    <property type="evidence" value="ECO:0007669"/>
    <property type="project" value="UniProtKB-SubCell"/>
</dbReference>
<feature type="transmembrane region" description="Helical" evidence="9">
    <location>
        <begin position="251"/>
        <end position="275"/>
    </location>
</feature>